<feature type="region of interest" description="Disordered" evidence="1">
    <location>
        <begin position="127"/>
        <end position="165"/>
    </location>
</feature>
<dbReference type="EMBL" id="ML995811">
    <property type="protein sequence ID" value="KAF2773244.1"/>
    <property type="molecule type" value="Genomic_DNA"/>
</dbReference>
<proteinExistence type="predicted"/>
<keyword evidence="2" id="KW-1133">Transmembrane helix</keyword>
<evidence type="ECO:0000256" key="2">
    <source>
        <dbReference type="SAM" id="Phobius"/>
    </source>
</evidence>
<feature type="compositionally biased region" description="Polar residues" evidence="1">
    <location>
        <begin position="148"/>
        <end position="165"/>
    </location>
</feature>
<reference evidence="3" key="1">
    <citation type="journal article" date="2020" name="Stud. Mycol.">
        <title>101 Dothideomycetes genomes: a test case for predicting lifestyles and emergence of pathogens.</title>
        <authorList>
            <person name="Haridas S."/>
            <person name="Albert R."/>
            <person name="Binder M."/>
            <person name="Bloem J."/>
            <person name="Labutti K."/>
            <person name="Salamov A."/>
            <person name="Andreopoulos B."/>
            <person name="Baker S."/>
            <person name="Barry K."/>
            <person name="Bills G."/>
            <person name="Bluhm B."/>
            <person name="Cannon C."/>
            <person name="Castanera R."/>
            <person name="Culley D."/>
            <person name="Daum C."/>
            <person name="Ezra D."/>
            <person name="Gonzalez J."/>
            <person name="Henrissat B."/>
            <person name="Kuo A."/>
            <person name="Liang C."/>
            <person name="Lipzen A."/>
            <person name="Lutzoni F."/>
            <person name="Magnuson J."/>
            <person name="Mondo S."/>
            <person name="Nolan M."/>
            <person name="Ohm R."/>
            <person name="Pangilinan J."/>
            <person name="Park H.-J."/>
            <person name="Ramirez L."/>
            <person name="Alfaro M."/>
            <person name="Sun H."/>
            <person name="Tritt A."/>
            <person name="Yoshinaga Y."/>
            <person name="Zwiers L.-H."/>
            <person name="Turgeon B."/>
            <person name="Goodwin S."/>
            <person name="Spatafora J."/>
            <person name="Crous P."/>
            <person name="Grigoriev I."/>
        </authorList>
    </citation>
    <scope>NUCLEOTIDE SEQUENCE</scope>
    <source>
        <strain evidence="3">CBS 116005</strain>
    </source>
</reference>
<evidence type="ECO:0000313" key="3">
    <source>
        <dbReference type="EMBL" id="KAF2773244.1"/>
    </source>
</evidence>
<keyword evidence="2" id="KW-0472">Membrane</keyword>
<keyword evidence="2" id="KW-0812">Transmembrane</keyword>
<feature type="transmembrane region" description="Helical" evidence="2">
    <location>
        <begin position="70"/>
        <end position="96"/>
    </location>
</feature>
<organism evidence="3 4">
    <name type="scientific">Teratosphaeria nubilosa</name>
    <dbReference type="NCBI Taxonomy" id="161662"/>
    <lineage>
        <taxon>Eukaryota</taxon>
        <taxon>Fungi</taxon>
        <taxon>Dikarya</taxon>
        <taxon>Ascomycota</taxon>
        <taxon>Pezizomycotina</taxon>
        <taxon>Dothideomycetes</taxon>
        <taxon>Dothideomycetidae</taxon>
        <taxon>Mycosphaerellales</taxon>
        <taxon>Teratosphaeriaceae</taxon>
        <taxon>Teratosphaeria</taxon>
    </lineage>
</organism>
<dbReference type="AlphaFoldDB" id="A0A6G1LM50"/>
<name>A0A6G1LM50_9PEZI</name>
<gene>
    <name evidence="3" type="ORF">EJ03DRAFT_124577</name>
</gene>
<protein>
    <submittedName>
        <fullName evidence="3">Uncharacterized protein</fullName>
    </submittedName>
</protein>
<feature type="compositionally biased region" description="Basic and acidic residues" evidence="1">
    <location>
        <begin position="134"/>
        <end position="147"/>
    </location>
</feature>
<evidence type="ECO:0000313" key="4">
    <source>
        <dbReference type="Proteomes" id="UP000799436"/>
    </source>
</evidence>
<sequence>MQSLDVPKYKTVHVISRRDHGRPDRYRLHIYHYKMRLASLVSDDITLQVVADGAAGSWYYEWMDVLGPKVVAAELLACLTSCCAFAAAGVLVGFTYRHGCVEEDRHHPYHSRRQEHASRRCPRGGCSYRYSQENTKRDTPSTRKPLDSSRSALQAAFSTSSTGLQ</sequence>
<dbReference type="Proteomes" id="UP000799436">
    <property type="component" value="Unassembled WGS sequence"/>
</dbReference>
<accession>A0A6G1LM50</accession>
<keyword evidence="4" id="KW-1185">Reference proteome</keyword>
<evidence type="ECO:0000256" key="1">
    <source>
        <dbReference type="SAM" id="MobiDB-lite"/>
    </source>
</evidence>